<organism evidence="9 10">
    <name type="scientific">Siphonobacter aquaeclarae</name>
    <dbReference type="NCBI Taxonomy" id="563176"/>
    <lineage>
        <taxon>Bacteria</taxon>
        <taxon>Pseudomonadati</taxon>
        <taxon>Bacteroidota</taxon>
        <taxon>Cytophagia</taxon>
        <taxon>Cytophagales</taxon>
        <taxon>Cytophagaceae</taxon>
        <taxon>Siphonobacter</taxon>
    </lineage>
</organism>
<feature type="chain" id="PRO_5011449971" evidence="6">
    <location>
        <begin position="20"/>
        <end position="490"/>
    </location>
</feature>
<dbReference type="InterPro" id="IPR012944">
    <property type="entry name" value="SusD_RagB_dom"/>
</dbReference>
<keyword evidence="10" id="KW-1185">Reference proteome</keyword>
<dbReference type="STRING" id="563176.SAMN04488090_0494"/>
<keyword evidence="3 6" id="KW-0732">Signal</keyword>
<dbReference type="OrthoDB" id="9783641at2"/>
<dbReference type="SUPFAM" id="SSF48452">
    <property type="entry name" value="TPR-like"/>
    <property type="match status" value="1"/>
</dbReference>
<dbReference type="InterPro" id="IPR011990">
    <property type="entry name" value="TPR-like_helical_dom_sf"/>
</dbReference>
<evidence type="ECO:0000256" key="6">
    <source>
        <dbReference type="SAM" id="SignalP"/>
    </source>
</evidence>
<dbReference type="Pfam" id="PF07980">
    <property type="entry name" value="SusD_RagB"/>
    <property type="match status" value="1"/>
</dbReference>
<evidence type="ECO:0000259" key="8">
    <source>
        <dbReference type="Pfam" id="PF14322"/>
    </source>
</evidence>
<name>A0A1G9IIX0_9BACT</name>
<evidence type="ECO:0000256" key="2">
    <source>
        <dbReference type="ARBA" id="ARBA00006275"/>
    </source>
</evidence>
<evidence type="ECO:0000256" key="3">
    <source>
        <dbReference type="ARBA" id="ARBA00022729"/>
    </source>
</evidence>
<evidence type="ECO:0000313" key="10">
    <source>
        <dbReference type="Proteomes" id="UP000198901"/>
    </source>
</evidence>
<dbReference type="RefSeq" id="WP_093197259.1">
    <property type="nucleotide sequence ID" value="NZ_FNGS01000001.1"/>
</dbReference>
<keyword evidence="4" id="KW-0472">Membrane</keyword>
<dbReference type="CDD" id="cd08977">
    <property type="entry name" value="SusD"/>
    <property type="match status" value="1"/>
</dbReference>
<dbReference type="Gene3D" id="1.25.40.390">
    <property type="match status" value="1"/>
</dbReference>
<feature type="signal peptide" evidence="6">
    <location>
        <begin position="1"/>
        <end position="19"/>
    </location>
</feature>
<keyword evidence="5" id="KW-0998">Cell outer membrane</keyword>
<evidence type="ECO:0000259" key="7">
    <source>
        <dbReference type="Pfam" id="PF07980"/>
    </source>
</evidence>
<dbReference type="GO" id="GO:0009279">
    <property type="term" value="C:cell outer membrane"/>
    <property type="evidence" value="ECO:0007669"/>
    <property type="project" value="UniProtKB-SubCell"/>
</dbReference>
<protein>
    <submittedName>
        <fullName evidence="9">Starch-binding associating with outer membrane</fullName>
    </submittedName>
</protein>
<accession>A0A1G9IIX0</accession>
<evidence type="ECO:0000256" key="5">
    <source>
        <dbReference type="ARBA" id="ARBA00023237"/>
    </source>
</evidence>
<comment type="subcellular location">
    <subcellularLocation>
        <location evidence="1">Cell outer membrane</location>
    </subcellularLocation>
</comment>
<dbReference type="AlphaFoldDB" id="A0A1G9IIX0"/>
<dbReference type="Proteomes" id="UP000198901">
    <property type="component" value="Unassembled WGS sequence"/>
</dbReference>
<dbReference type="InterPro" id="IPR033985">
    <property type="entry name" value="SusD-like_N"/>
</dbReference>
<dbReference type="PROSITE" id="PS51257">
    <property type="entry name" value="PROKAR_LIPOPROTEIN"/>
    <property type="match status" value="1"/>
</dbReference>
<comment type="similarity">
    <text evidence="2">Belongs to the SusD family.</text>
</comment>
<gene>
    <name evidence="9" type="ORF">SAMN04488090_0494</name>
</gene>
<feature type="domain" description="RagB/SusD" evidence="7">
    <location>
        <begin position="357"/>
        <end position="490"/>
    </location>
</feature>
<evidence type="ECO:0000313" key="9">
    <source>
        <dbReference type="EMBL" id="SDL24955.1"/>
    </source>
</evidence>
<evidence type="ECO:0000256" key="1">
    <source>
        <dbReference type="ARBA" id="ARBA00004442"/>
    </source>
</evidence>
<dbReference type="EMBL" id="FNGS01000001">
    <property type="protein sequence ID" value="SDL24955.1"/>
    <property type="molecule type" value="Genomic_DNA"/>
</dbReference>
<sequence>MKRNKLILALSALMLGTQACTDLTEKTYDVIPTNQFGGTADQQAALIGPLYNALGGYWENHFWLNTSTDEQMIPTRGGDWGDGNQWVRLYTHTWDPALDNGRFNGPWTWCYNPISKINIHLATVTDAKTKAELRALRAMFHYQMLDYFGNVIISDNKDDLAPKQSTRKEVFNWIEKELLEAYPDLVETVGGAYYTRFNKYVVDMILAKLYLNAEVYTGTPRWQDAITRCDNIIKSNKFSLAPDFFSTFSVNNQNAPESILSTAFDKTKRTGFFIQMATLHYKQQLEFNIGNSPWNGPCAVTEFFNSFTKDDLRYKMWMVGQRFAADGTKLMDDNIPLVLNPEVPALVLPAGADSRVRGARCAKYEIQKNNPYGDQDNDFVIFRLGDVYLMRGEAYLRLGKTAEALADVNVIRARAGVPTYTAATLTLDELLAERGRELAWEGHRRQDLIRFGQYNKAWRFKPASQAFRNLFPIPNDQLALNKNLKQNPGY</sequence>
<feature type="domain" description="SusD-like N-terminal" evidence="8">
    <location>
        <begin position="46"/>
        <end position="211"/>
    </location>
</feature>
<reference evidence="9 10" key="1">
    <citation type="submission" date="2016-10" db="EMBL/GenBank/DDBJ databases">
        <authorList>
            <person name="de Groot N.N."/>
        </authorList>
    </citation>
    <scope>NUCLEOTIDE SEQUENCE [LARGE SCALE GENOMIC DNA]</scope>
    <source>
        <strain evidence="9 10">DSM 21668</strain>
    </source>
</reference>
<proteinExistence type="inferred from homology"/>
<evidence type="ECO:0000256" key="4">
    <source>
        <dbReference type="ARBA" id="ARBA00023136"/>
    </source>
</evidence>
<dbReference type="Pfam" id="PF14322">
    <property type="entry name" value="SusD-like_3"/>
    <property type="match status" value="1"/>
</dbReference>